<evidence type="ECO:0000256" key="3">
    <source>
        <dbReference type="ARBA" id="ARBA00022748"/>
    </source>
</evidence>
<dbReference type="Pfam" id="PF05140">
    <property type="entry name" value="ResB"/>
    <property type="match status" value="2"/>
</dbReference>
<dbReference type="InterPro" id="IPR007816">
    <property type="entry name" value="ResB-like_domain"/>
</dbReference>
<name>A0A6M3W9H7_COROI</name>
<organism evidence="9">
    <name type="scientific">Corallina officinalis</name>
    <name type="common">Coral seaweed</name>
    <dbReference type="NCBI Taxonomy" id="35170"/>
    <lineage>
        <taxon>Eukaryota</taxon>
        <taxon>Rhodophyta</taxon>
        <taxon>Florideophyceae</taxon>
        <taxon>Corallinophycidae</taxon>
        <taxon>Corallinales</taxon>
        <taxon>Corallinaceae</taxon>
        <taxon>Corallinoideae</taxon>
        <taxon>Corallina</taxon>
    </lineage>
</organism>
<evidence type="ECO:0000256" key="6">
    <source>
        <dbReference type="HAMAP-Rule" id="MF_01392"/>
    </source>
</evidence>
<dbReference type="PANTHER" id="PTHR31566:SF0">
    <property type="entry name" value="CYTOCHROME C BIOGENESIS PROTEIN CCS1, CHLOROPLASTIC"/>
    <property type="match status" value="1"/>
</dbReference>
<evidence type="ECO:0000256" key="7">
    <source>
        <dbReference type="SAM" id="Phobius"/>
    </source>
</evidence>
<evidence type="ECO:0000313" key="9">
    <source>
        <dbReference type="EMBL" id="QJF58256.1"/>
    </source>
</evidence>
<geneLocation type="chloroplast" evidence="9"/>
<keyword evidence="9" id="KW-0150">Chloroplast</keyword>
<evidence type="ECO:0000256" key="5">
    <source>
        <dbReference type="ARBA" id="ARBA00023136"/>
    </source>
</evidence>
<evidence type="ECO:0000256" key="2">
    <source>
        <dbReference type="ARBA" id="ARBA00022692"/>
    </source>
</evidence>
<comment type="function">
    <text evidence="6">Required during biogenesis of c-type cytochromes (cytochrome c6 and cytochrome f) at the step of heme attachment.</text>
</comment>
<keyword evidence="6" id="KW-0793">Thylakoid</keyword>
<dbReference type="EMBL" id="MT211886">
    <property type="protein sequence ID" value="QJF58654.1"/>
    <property type="molecule type" value="Genomic_DNA"/>
</dbReference>
<reference evidence="9" key="1">
    <citation type="submission" date="2020-03" db="EMBL/GenBank/DDBJ databases">
        <title>Mitochondrial and Plastid genome variability of Corallina officinalis (Corallinales, Rhodophyta).</title>
        <authorList>
            <person name="Yesson C."/>
            <person name="Bian X."/>
            <person name="Williamson C."/>
            <person name="Briscoe A.G."/>
            <person name="Brodie J."/>
        </authorList>
    </citation>
    <scope>NUCLEOTIDE SEQUENCE</scope>
</reference>
<proteinExistence type="inferred from homology"/>
<keyword evidence="4 6" id="KW-1133">Transmembrane helix</keyword>
<feature type="domain" description="ResB-like" evidence="8">
    <location>
        <begin position="20"/>
        <end position="279"/>
    </location>
</feature>
<evidence type="ECO:0000256" key="1">
    <source>
        <dbReference type="ARBA" id="ARBA00004141"/>
    </source>
</evidence>
<keyword evidence="9" id="KW-0934">Plastid</keyword>
<keyword evidence="5 6" id="KW-0472">Membrane</keyword>
<dbReference type="GO" id="GO:0017004">
    <property type="term" value="P:cytochrome complex assembly"/>
    <property type="evidence" value="ECO:0007669"/>
    <property type="project" value="UniProtKB-UniRule"/>
</dbReference>
<dbReference type="EMBL" id="MT211887">
    <property type="protein sequence ID" value="QJF58853.1"/>
    <property type="molecule type" value="Genomic_DNA"/>
</dbReference>
<evidence type="ECO:0000256" key="4">
    <source>
        <dbReference type="ARBA" id="ARBA00022989"/>
    </source>
</evidence>
<dbReference type="HAMAP" id="MF_01392">
    <property type="entry name" value="CytC_Ccs1"/>
    <property type="match status" value="1"/>
</dbReference>
<accession>A0A6M3W9H7</accession>
<dbReference type="EMBL" id="MT211885">
    <property type="protein sequence ID" value="QJF58455.1"/>
    <property type="molecule type" value="Genomic_DNA"/>
</dbReference>
<keyword evidence="2 6" id="KW-0812">Transmembrane</keyword>
<comment type="subunit">
    <text evidence="6">May interact with CcsA.</text>
</comment>
<feature type="transmembrane region" description="Helical" evidence="7">
    <location>
        <begin position="77"/>
        <end position="102"/>
    </location>
</feature>
<dbReference type="GO" id="GO:0009535">
    <property type="term" value="C:chloroplast thylakoid membrane"/>
    <property type="evidence" value="ECO:0007669"/>
    <property type="project" value="UniProtKB-SubCell"/>
</dbReference>
<feature type="transmembrane region" description="Helical" evidence="7">
    <location>
        <begin position="21"/>
        <end position="39"/>
    </location>
</feature>
<dbReference type="EMBL" id="MT211884">
    <property type="protein sequence ID" value="QJF58256.1"/>
    <property type="molecule type" value="Genomic_DNA"/>
</dbReference>
<feature type="transmembrane region" description="Helical" evidence="7">
    <location>
        <begin position="375"/>
        <end position="394"/>
    </location>
</feature>
<sequence>MYMTSRNILWSLSKKISNLSFSITMFLLIACVSILGTTIEQDKSIDYYKLNYPENMSFLFNWKNITALGLNHLYSNYWFFFILGLFFLSLILCTFSTQLPVLKQARRWKFLYNKSSIEKMTCNDSSSSPSFINFIYLLNLKNYYVFHKGKAIYAYKGILGRIAPIFVHFSIIITLTGSVIGLSTGFFAQEIVPIGESFHIQNLIKSGYLSVAPADILGKVNDFYITYNKDQSVKQFFSDLSILDHYGQLLYKNKISVNHPLKFKGITFYQTDWKVNALRIQLGDNYNIEQPLSELVFKSNNNKSWICNLKLSNKYQISILISNLDNSIMFYNELGVLINQTQYGVRNVIYGVPVIVKDLMASTGLQIKRDPGVSIAYFGFFILMISILLSYISYSQIWANCVDGRLYFSGNTNRAFLSFENEMMKIYKRYIDLMMVT</sequence>
<comment type="subcellular location">
    <subcellularLocation>
        <location evidence="1">Membrane</location>
        <topology evidence="1">Multi-pass membrane protein</topology>
    </subcellularLocation>
    <subcellularLocation>
        <location evidence="6">Plastid</location>
        <location evidence="6">Chloroplast thylakoid membrane</location>
        <topology evidence="6">Multi-pass membrane protein</topology>
    </subcellularLocation>
</comment>
<gene>
    <name evidence="6 9" type="primary">ccs1</name>
</gene>
<dbReference type="PROSITE" id="PS51257">
    <property type="entry name" value="PROKAR_LIPOPROTEIN"/>
    <property type="match status" value="1"/>
</dbReference>
<dbReference type="InterPro" id="IPR023494">
    <property type="entry name" value="Cyt_c_bgen_Ccs1/CcsB/ResB"/>
</dbReference>
<evidence type="ECO:0000259" key="8">
    <source>
        <dbReference type="Pfam" id="PF05140"/>
    </source>
</evidence>
<keyword evidence="3 6" id="KW-0201">Cytochrome c-type biogenesis</keyword>
<protein>
    <recommendedName>
        <fullName evidence="6">Cytochrome c biogenesis protein Ccs1</fullName>
    </recommendedName>
</protein>
<feature type="domain" description="ResB-like" evidence="8">
    <location>
        <begin position="359"/>
        <end position="423"/>
    </location>
</feature>
<dbReference type="AlphaFoldDB" id="A0A6M3W9H7"/>
<comment type="similarity">
    <text evidence="6">Belongs to the Ccs1/CcsB family.</text>
</comment>
<dbReference type="PANTHER" id="PTHR31566">
    <property type="entry name" value="CYTOCHROME C BIOGENESIS PROTEIN CCS1, CHLOROPLASTIC"/>
    <property type="match status" value="1"/>
</dbReference>